<evidence type="ECO:0000313" key="3">
    <source>
        <dbReference type="Proteomes" id="UP000655044"/>
    </source>
</evidence>
<dbReference type="AlphaFoldDB" id="A0A8J3RZU7"/>
<dbReference type="Proteomes" id="UP000655044">
    <property type="component" value="Unassembled WGS sequence"/>
</dbReference>
<gene>
    <name evidence="2" type="ORF">Pro02_09320</name>
</gene>
<reference evidence="2" key="1">
    <citation type="submission" date="2021-01" db="EMBL/GenBank/DDBJ databases">
        <title>Whole genome shotgun sequence of Planobispora rosea NBRC 15558.</title>
        <authorList>
            <person name="Komaki H."/>
            <person name="Tamura T."/>
        </authorList>
    </citation>
    <scope>NUCLEOTIDE SEQUENCE</scope>
    <source>
        <strain evidence="2">NBRC 15558</strain>
    </source>
</reference>
<protein>
    <submittedName>
        <fullName evidence="2">Uncharacterized protein</fullName>
    </submittedName>
</protein>
<evidence type="ECO:0000256" key="1">
    <source>
        <dbReference type="SAM" id="MobiDB-lite"/>
    </source>
</evidence>
<evidence type="ECO:0000313" key="2">
    <source>
        <dbReference type="EMBL" id="GIH82524.1"/>
    </source>
</evidence>
<sequence>MARTRPGTLRRRDGGPARPRGAGEDGDTEDTGATGDGSGPAGAGTVPGAVPGARGVPGTGEAAGPGAGGAGVRFTGTDVMLVSCAAV</sequence>
<name>A0A8J3RZU7_PLARO</name>
<organism evidence="2 3">
    <name type="scientific">Planobispora rosea</name>
    <dbReference type="NCBI Taxonomy" id="35762"/>
    <lineage>
        <taxon>Bacteria</taxon>
        <taxon>Bacillati</taxon>
        <taxon>Actinomycetota</taxon>
        <taxon>Actinomycetes</taxon>
        <taxon>Streptosporangiales</taxon>
        <taxon>Streptosporangiaceae</taxon>
        <taxon>Planobispora</taxon>
    </lineage>
</organism>
<dbReference type="EMBL" id="BOOI01000008">
    <property type="protein sequence ID" value="GIH82524.1"/>
    <property type="molecule type" value="Genomic_DNA"/>
</dbReference>
<feature type="compositionally biased region" description="Gly residues" evidence="1">
    <location>
        <begin position="55"/>
        <end position="71"/>
    </location>
</feature>
<comment type="caution">
    <text evidence="2">The sequence shown here is derived from an EMBL/GenBank/DDBJ whole genome shotgun (WGS) entry which is preliminary data.</text>
</comment>
<accession>A0A8J3RZU7</accession>
<feature type="region of interest" description="Disordered" evidence="1">
    <location>
        <begin position="1"/>
        <end position="73"/>
    </location>
</feature>
<feature type="compositionally biased region" description="Low complexity" evidence="1">
    <location>
        <begin position="43"/>
        <end position="54"/>
    </location>
</feature>
<keyword evidence="3" id="KW-1185">Reference proteome</keyword>
<proteinExistence type="predicted"/>